<dbReference type="Proteomes" id="UP001055811">
    <property type="component" value="Linkage Group LG02"/>
</dbReference>
<organism evidence="1 2">
    <name type="scientific">Cichorium intybus</name>
    <name type="common">Chicory</name>
    <dbReference type="NCBI Taxonomy" id="13427"/>
    <lineage>
        <taxon>Eukaryota</taxon>
        <taxon>Viridiplantae</taxon>
        <taxon>Streptophyta</taxon>
        <taxon>Embryophyta</taxon>
        <taxon>Tracheophyta</taxon>
        <taxon>Spermatophyta</taxon>
        <taxon>Magnoliopsida</taxon>
        <taxon>eudicotyledons</taxon>
        <taxon>Gunneridae</taxon>
        <taxon>Pentapetalae</taxon>
        <taxon>asterids</taxon>
        <taxon>campanulids</taxon>
        <taxon>Asterales</taxon>
        <taxon>Asteraceae</taxon>
        <taxon>Cichorioideae</taxon>
        <taxon>Cichorieae</taxon>
        <taxon>Cichoriinae</taxon>
        <taxon>Cichorium</taxon>
    </lineage>
</organism>
<gene>
    <name evidence="1" type="ORF">L2E82_11342</name>
</gene>
<dbReference type="EMBL" id="CM042010">
    <property type="protein sequence ID" value="KAI3781330.1"/>
    <property type="molecule type" value="Genomic_DNA"/>
</dbReference>
<reference evidence="2" key="1">
    <citation type="journal article" date="2022" name="Mol. Ecol. Resour.">
        <title>The genomes of chicory, endive, great burdock and yacon provide insights into Asteraceae palaeo-polyploidization history and plant inulin production.</title>
        <authorList>
            <person name="Fan W."/>
            <person name="Wang S."/>
            <person name="Wang H."/>
            <person name="Wang A."/>
            <person name="Jiang F."/>
            <person name="Liu H."/>
            <person name="Zhao H."/>
            <person name="Xu D."/>
            <person name="Zhang Y."/>
        </authorList>
    </citation>
    <scope>NUCLEOTIDE SEQUENCE [LARGE SCALE GENOMIC DNA]</scope>
    <source>
        <strain evidence="2">cv. Punajuju</strain>
    </source>
</reference>
<evidence type="ECO:0000313" key="1">
    <source>
        <dbReference type="EMBL" id="KAI3781330.1"/>
    </source>
</evidence>
<proteinExistence type="predicted"/>
<sequence length="277" mass="29308">MAEQRGGEVRNLKLGGFYEAINVDDGVKNVDSSGNDGWGGLHGGGGGTNEVNGFSLGSASAPIRIRSRRLGGGGGGRNEVDGFSVGSAPRRLRMKYGLRVDDCRDGLVTNEDWENQDFGRDTNRHDYFRVTAFDVHGDDNLAGIASDGGGGGGGTRDRGVVVGPRPELERGSATVGTGGRIRTRQVPARIFASNGYQSVVQRPEQERDNGGGRRRHHVVVDSSLEQESGSATARAGGDDETREVPVGILANNGSDSGKAVVQRPKREGFTVTTEISW</sequence>
<reference evidence="1 2" key="2">
    <citation type="journal article" date="2022" name="Mol. Ecol. Resour.">
        <title>The genomes of chicory, endive, great burdock and yacon provide insights into Asteraceae paleo-polyploidization history and plant inulin production.</title>
        <authorList>
            <person name="Fan W."/>
            <person name="Wang S."/>
            <person name="Wang H."/>
            <person name="Wang A."/>
            <person name="Jiang F."/>
            <person name="Liu H."/>
            <person name="Zhao H."/>
            <person name="Xu D."/>
            <person name="Zhang Y."/>
        </authorList>
    </citation>
    <scope>NUCLEOTIDE SEQUENCE [LARGE SCALE GENOMIC DNA]</scope>
    <source>
        <strain evidence="2">cv. Punajuju</strain>
        <tissue evidence="1">Leaves</tissue>
    </source>
</reference>
<comment type="caution">
    <text evidence="1">The sequence shown here is derived from an EMBL/GenBank/DDBJ whole genome shotgun (WGS) entry which is preliminary data.</text>
</comment>
<protein>
    <submittedName>
        <fullName evidence="1">Uncharacterized protein</fullName>
    </submittedName>
</protein>
<name>A0ACB9GE31_CICIN</name>
<accession>A0ACB9GE31</accession>
<keyword evidence="2" id="KW-1185">Reference proteome</keyword>
<evidence type="ECO:0000313" key="2">
    <source>
        <dbReference type="Proteomes" id="UP001055811"/>
    </source>
</evidence>